<organism evidence="2">
    <name type="scientific">Anopheles triannulatus</name>
    <dbReference type="NCBI Taxonomy" id="58253"/>
    <lineage>
        <taxon>Eukaryota</taxon>
        <taxon>Metazoa</taxon>
        <taxon>Ecdysozoa</taxon>
        <taxon>Arthropoda</taxon>
        <taxon>Hexapoda</taxon>
        <taxon>Insecta</taxon>
        <taxon>Pterygota</taxon>
        <taxon>Neoptera</taxon>
        <taxon>Endopterygota</taxon>
        <taxon>Diptera</taxon>
        <taxon>Nematocera</taxon>
        <taxon>Culicoidea</taxon>
        <taxon>Culicidae</taxon>
        <taxon>Anophelinae</taxon>
        <taxon>Anopheles</taxon>
    </lineage>
</organism>
<proteinExistence type="predicted"/>
<dbReference type="EMBL" id="GGFK01013370">
    <property type="protein sequence ID" value="MBW46691.1"/>
    <property type="molecule type" value="Transcribed_RNA"/>
</dbReference>
<reference evidence="2" key="1">
    <citation type="submission" date="2018-01" db="EMBL/GenBank/DDBJ databases">
        <title>An insight into the sialome of Amazonian anophelines.</title>
        <authorList>
            <person name="Ribeiro J.M."/>
            <person name="Scarpassa V."/>
            <person name="Calvo E."/>
        </authorList>
    </citation>
    <scope>NUCLEOTIDE SEQUENCE</scope>
    <source>
        <tissue evidence="2">Salivary glands</tissue>
    </source>
</reference>
<dbReference type="AlphaFoldDB" id="A0A2M4B0W4"/>
<dbReference type="SUPFAM" id="SSF118310">
    <property type="entry name" value="AN1-like Zinc finger"/>
    <property type="match status" value="1"/>
</dbReference>
<keyword evidence="1" id="KW-0732">Signal</keyword>
<feature type="chain" id="PRO_5014818015" evidence="1">
    <location>
        <begin position="16"/>
        <end position="67"/>
    </location>
</feature>
<evidence type="ECO:0000313" key="2">
    <source>
        <dbReference type="EMBL" id="MBW46691.1"/>
    </source>
</evidence>
<feature type="signal peptide" evidence="1">
    <location>
        <begin position="1"/>
        <end position="15"/>
    </location>
</feature>
<dbReference type="InterPro" id="IPR035896">
    <property type="entry name" value="AN1-like_Znf"/>
</dbReference>
<name>A0A2M4B0W4_9DIPT</name>
<accession>A0A2M4B0W4</accession>
<protein>
    <submittedName>
        <fullName evidence="2">Putative secreted protein</fullName>
    </submittedName>
</protein>
<sequence length="67" mass="8018">MMMVMTIFVFGNCRCVSWFCSSHFFLQNNAHRCQYLETRMTKFEQIYSRSNVVLSLSHFRTDTVPCH</sequence>
<evidence type="ECO:0000256" key="1">
    <source>
        <dbReference type="SAM" id="SignalP"/>
    </source>
</evidence>